<sequence length="463" mass="47001">MKSLFLSFFFMILVASSPLGDRSLISRHNSGVPLLNARKYVLRSNLQAPPSCTSGVNIPSSVPSGVPAPSVAGEVNATTTDPSFDPTTTISPNATDSGVVPDANSTATDVAIDPTATDGSVATDTNTTSTDSFNSTDATTTATPSNSTDASLSKRFAQLDLPNLAFTWQELCLASGGDIFTHDPCVQLAGVGGINALLANADPCDQQDIADAMIDFARSEGVINSDDLIAFAVQYRRHPRNALNILGVVPSSPYCLIAPRNPELIGIYNDQVEGVVPGLFGGPNFPIVPFGEDGSCPFGMTPDVSTCSCLPPDASGETGITGDTLNGTDVSDVNGVDTGITGDNSTDTSLDGGDLTDFGSSNTTSTTNSTDATSTATADLGNSTDTSTSTDSSDDSTDVSDSQGTDGDTTVTSDTSSTESASASDTETATATVSDVNVTASATDTGAVNANTGVADVNDPAGR</sequence>
<organism evidence="3 4">
    <name type="scientific">Dendrothele bispora (strain CBS 962.96)</name>
    <dbReference type="NCBI Taxonomy" id="1314807"/>
    <lineage>
        <taxon>Eukaryota</taxon>
        <taxon>Fungi</taxon>
        <taxon>Dikarya</taxon>
        <taxon>Basidiomycota</taxon>
        <taxon>Agaricomycotina</taxon>
        <taxon>Agaricomycetes</taxon>
        <taxon>Agaricomycetidae</taxon>
        <taxon>Agaricales</taxon>
        <taxon>Agaricales incertae sedis</taxon>
        <taxon>Dendrothele</taxon>
    </lineage>
</organism>
<evidence type="ECO:0000313" key="3">
    <source>
        <dbReference type="EMBL" id="THU85640.1"/>
    </source>
</evidence>
<evidence type="ECO:0000256" key="2">
    <source>
        <dbReference type="SAM" id="SignalP"/>
    </source>
</evidence>
<dbReference type="OrthoDB" id="2797250at2759"/>
<gene>
    <name evidence="3" type="ORF">K435DRAFT_764008</name>
</gene>
<feature type="compositionally biased region" description="Polar residues" evidence="1">
    <location>
        <begin position="437"/>
        <end position="452"/>
    </location>
</feature>
<keyword evidence="2" id="KW-0732">Signal</keyword>
<feature type="compositionally biased region" description="Polar residues" evidence="1">
    <location>
        <begin position="321"/>
        <end position="331"/>
    </location>
</feature>
<reference evidence="3 4" key="1">
    <citation type="journal article" date="2019" name="Nat. Ecol. Evol.">
        <title>Megaphylogeny resolves global patterns of mushroom evolution.</title>
        <authorList>
            <person name="Varga T."/>
            <person name="Krizsan K."/>
            <person name="Foldi C."/>
            <person name="Dima B."/>
            <person name="Sanchez-Garcia M."/>
            <person name="Sanchez-Ramirez S."/>
            <person name="Szollosi G.J."/>
            <person name="Szarkandi J.G."/>
            <person name="Papp V."/>
            <person name="Albert L."/>
            <person name="Andreopoulos W."/>
            <person name="Angelini C."/>
            <person name="Antonin V."/>
            <person name="Barry K.W."/>
            <person name="Bougher N.L."/>
            <person name="Buchanan P."/>
            <person name="Buyck B."/>
            <person name="Bense V."/>
            <person name="Catcheside P."/>
            <person name="Chovatia M."/>
            <person name="Cooper J."/>
            <person name="Damon W."/>
            <person name="Desjardin D."/>
            <person name="Finy P."/>
            <person name="Geml J."/>
            <person name="Haridas S."/>
            <person name="Hughes K."/>
            <person name="Justo A."/>
            <person name="Karasinski D."/>
            <person name="Kautmanova I."/>
            <person name="Kiss B."/>
            <person name="Kocsube S."/>
            <person name="Kotiranta H."/>
            <person name="LaButti K.M."/>
            <person name="Lechner B.E."/>
            <person name="Liimatainen K."/>
            <person name="Lipzen A."/>
            <person name="Lukacs Z."/>
            <person name="Mihaltcheva S."/>
            <person name="Morgado L.N."/>
            <person name="Niskanen T."/>
            <person name="Noordeloos M.E."/>
            <person name="Ohm R.A."/>
            <person name="Ortiz-Santana B."/>
            <person name="Ovrebo C."/>
            <person name="Racz N."/>
            <person name="Riley R."/>
            <person name="Savchenko A."/>
            <person name="Shiryaev A."/>
            <person name="Soop K."/>
            <person name="Spirin V."/>
            <person name="Szebenyi C."/>
            <person name="Tomsovsky M."/>
            <person name="Tulloss R.E."/>
            <person name="Uehling J."/>
            <person name="Grigoriev I.V."/>
            <person name="Vagvolgyi C."/>
            <person name="Papp T."/>
            <person name="Martin F.M."/>
            <person name="Miettinen O."/>
            <person name="Hibbett D.S."/>
            <person name="Nagy L.G."/>
        </authorList>
    </citation>
    <scope>NUCLEOTIDE SEQUENCE [LARGE SCALE GENOMIC DNA]</scope>
    <source>
        <strain evidence="3 4">CBS 962.96</strain>
    </source>
</reference>
<proteinExistence type="predicted"/>
<feature type="compositionally biased region" description="Low complexity" evidence="1">
    <location>
        <begin position="345"/>
        <end position="391"/>
    </location>
</feature>
<feature type="signal peptide" evidence="2">
    <location>
        <begin position="1"/>
        <end position="16"/>
    </location>
</feature>
<feature type="compositionally biased region" description="Low complexity" evidence="1">
    <location>
        <begin position="65"/>
        <end position="92"/>
    </location>
</feature>
<dbReference type="Proteomes" id="UP000297245">
    <property type="component" value="Unassembled WGS sequence"/>
</dbReference>
<feature type="compositionally biased region" description="Low complexity" evidence="1">
    <location>
        <begin position="399"/>
        <end position="436"/>
    </location>
</feature>
<feature type="chain" id="PRO_5020887180" evidence="2">
    <location>
        <begin position="17"/>
        <end position="463"/>
    </location>
</feature>
<accession>A0A4S8LAI7</accession>
<feature type="compositionally biased region" description="Low complexity" evidence="1">
    <location>
        <begin position="122"/>
        <end position="150"/>
    </location>
</feature>
<name>A0A4S8LAI7_DENBC</name>
<dbReference type="EMBL" id="ML179536">
    <property type="protein sequence ID" value="THU85640.1"/>
    <property type="molecule type" value="Genomic_DNA"/>
</dbReference>
<keyword evidence="4" id="KW-1185">Reference proteome</keyword>
<evidence type="ECO:0000313" key="4">
    <source>
        <dbReference type="Proteomes" id="UP000297245"/>
    </source>
</evidence>
<evidence type="ECO:0000256" key="1">
    <source>
        <dbReference type="SAM" id="MobiDB-lite"/>
    </source>
</evidence>
<dbReference type="AlphaFoldDB" id="A0A4S8LAI7"/>
<feature type="region of interest" description="Disordered" evidence="1">
    <location>
        <begin position="65"/>
        <end position="150"/>
    </location>
</feature>
<feature type="region of interest" description="Disordered" evidence="1">
    <location>
        <begin position="318"/>
        <end position="463"/>
    </location>
</feature>
<protein>
    <submittedName>
        <fullName evidence="3">Uncharacterized protein</fullName>
    </submittedName>
</protein>